<dbReference type="NCBIfam" id="TIGR03025">
    <property type="entry name" value="EPS_sugtrans"/>
    <property type="match status" value="1"/>
</dbReference>
<organism evidence="9 10">
    <name type="scientific">Pseudonocardia cypriaca</name>
    <dbReference type="NCBI Taxonomy" id="882449"/>
    <lineage>
        <taxon>Bacteria</taxon>
        <taxon>Bacillati</taxon>
        <taxon>Actinomycetota</taxon>
        <taxon>Actinomycetes</taxon>
        <taxon>Pseudonocardiales</taxon>
        <taxon>Pseudonocardiaceae</taxon>
        <taxon>Pseudonocardia</taxon>
    </lineage>
</organism>
<keyword evidence="10" id="KW-1185">Reference proteome</keyword>
<keyword evidence="4 7" id="KW-0812">Transmembrane</keyword>
<dbReference type="Proteomes" id="UP000319818">
    <property type="component" value="Unassembled WGS sequence"/>
</dbReference>
<keyword evidence="5 7" id="KW-1133">Transmembrane helix</keyword>
<reference evidence="9 10" key="1">
    <citation type="submission" date="2019-06" db="EMBL/GenBank/DDBJ databases">
        <title>Sequencing the genomes of 1000 actinobacteria strains.</title>
        <authorList>
            <person name="Klenk H.-P."/>
        </authorList>
    </citation>
    <scope>NUCLEOTIDE SEQUENCE [LARGE SCALE GENOMIC DNA]</scope>
    <source>
        <strain evidence="9 10">DSM 45511</strain>
    </source>
</reference>
<proteinExistence type="inferred from homology"/>
<dbReference type="Pfam" id="PF02397">
    <property type="entry name" value="Bac_transf"/>
    <property type="match status" value="1"/>
</dbReference>
<feature type="transmembrane region" description="Helical" evidence="7">
    <location>
        <begin position="23"/>
        <end position="42"/>
    </location>
</feature>
<gene>
    <name evidence="9" type="ORF">FB388_0449</name>
</gene>
<evidence type="ECO:0000256" key="6">
    <source>
        <dbReference type="ARBA" id="ARBA00023136"/>
    </source>
</evidence>
<evidence type="ECO:0000256" key="7">
    <source>
        <dbReference type="SAM" id="Phobius"/>
    </source>
</evidence>
<comment type="subcellular location">
    <subcellularLocation>
        <location evidence="1">Membrane</location>
        <topology evidence="1">Multi-pass membrane protein</topology>
    </subcellularLocation>
</comment>
<evidence type="ECO:0000256" key="3">
    <source>
        <dbReference type="ARBA" id="ARBA00022679"/>
    </source>
</evidence>
<protein>
    <submittedName>
        <fullName evidence="9">Exopolysaccharide biosynthesis polyprenyl glycosylphosphotransferase</fullName>
    </submittedName>
</protein>
<dbReference type="GO" id="GO:0016780">
    <property type="term" value="F:phosphotransferase activity, for other substituted phosphate groups"/>
    <property type="evidence" value="ECO:0007669"/>
    <property type="project" value="TreeGrafter"/>
</dbReference>
<name>A0A543GAK8_9PSEU</name>
<comment type="similarity">
    <text evidence="2">Belongs to the bacterial sugar transferase family.</text>
</comment>
<evidence type="ECO:0000256" key="4">
    <source>
        <dbReference type="ARBA" id="ARBA00022692"/>
    </source>
</evidence>
<evidence type="ECO:0000313" key="10">
    <source>
        <dbReference type="Proteomes" id="UP000319818"/>
    </source>
</evidence>
<feature type="transmembrane region" description="Helical" evidence="7">
    <location>
        <begin position="219"/>
        <end position="240"/>
    </location>
</feature>
<evidence type="ECO:0000259" key="8">
    <source>
        <dbReference type="Pfam" id="PF02397"/>
    </source>
</evidence>
<comment type="caution">
    <text evidence="9">The sequence shown here is derived from an EMBL/GenBank/DDBJ whole genome shotgun (WGS) entry which is preliminary data.</text>
</comment>
<evidence type="ECO:0000256" key="2">
    <source>
        <dbReference type="ARBA" id="ARBA00006464"/>
    </source>
</evidence>
<feature type="transmembrane region" description="Helical" evidence="7">
    <location>
        <begin position="54"/>
        <end position="75"/>
    </location>
</feature>
<feature type="domain" description="Bacterial sugar transferase" evidence="8">
    <location>
        <begin position="214"/>
        <end position="395"/>
    </location>
</feature>
<dbReference type="InterPro" id="IPR017475">
    <property type="entry name" value="EPS_sugar_tfrase"/>
</dbReference>
<keyword evidence="3 9" id="KW-0808">Transferase</keyword>
<dbReference type="Pfam" id="PF13727">
    <property type="entry name" value="CoA_binding_3"/>
    <property type="match status" value="1"/>
</dbReference>
<accession>A0A543GAK8</accession>
<evidence type="ECO:0000256" key="1">
    <source>
        <dbReference type="ARBA" id="ARBA00004141"/>
    </source>
</evidence>
<dbReference type="InterPro" id="IPR003362">
    <property type="entry name" value="Bact_transf"/>
</dbReference>
<sequence>MCNVGGHFRARLHLSVLDDLPQLLSKILVSAGVVATAIALRHDQQAVTTFLQNVAIGMGLVVAGRIATTGLARWARRRRIARHPTVLVGGGPLAAEIAQILTRQPQYGLHLVGCIDNEPACAASAVTRWLGKLADLDEAVRSGHADVLMVADGDVPEPELLTAVRTPTCEPCDLLIVPRLHYFRTQAGTADHIGSIPIMRIHTPKLRGLARVIKRTIDLVLAGLTLVISAPVLGAAALAVRIEGGPGVIFSQPRVGQNGRLFNCLKLRTMRPADEEDAATTWSIAADDRVGPVGRLLRRTSIDELPQLWNVLRGDMTLVGPRPERPHFVDKFSSEFERYAYRHRAQVGLTGLAQVSGLRGDTPIADRARFDNYYIENWSIWLDVKILFRTIGEVFLARGR</sequence>
<dbReference type="Gene3D" id="3.40.50.720">
    <property type="entry name" value="NAD(P)-binding Rossmann-like Domain"/>
    <property type="match status" value="1"/>
</dbReference>
<dbReference type="AlphaFoldDB" id="A0A543GAK8"/>
<evidence type="ECO:0000256" key="5">
    <source>
        <dbReference type="ARBA" id="ARBA00022989"/>
    </source>
</evidence>
<keyword evidence="6 7" id="KW-0472">Membrane</keyword>
<dbReference type="EMBL" id="VFPH01000001">
    <property type="protein sequence ID" value="TQM43108.1"/>
    <property type="molecule type" value="Genomic_DNA"/>
</dbReference>
<dbReference type="PANTHER" id="PTHR30576:SF0">
    <property type="entry name" value="UNDECAPRENYL-PHOSPHATE N-ACETYLGALACTOSAMINYL 1-PHOSPHATE TRANSFERASE-RELATED"/>
    <property type="match status" value="1"/>
</dbReference>
<dbReference type="GO" id="GO:0016020">
    <property type="term" value="C:membrane"/>
    <property type="evidence" value="ECO:0007669"/>
    <property type="project" value="UniProtKB-SubCell"/>
</dbReference>
<evidence type="ECO:0000313" key="9">
    <source>
        <dbReference type="EMBL" id="TQM43108.1"/>
    </source>
</evidence>
<dbReference type="PANTHER" id="PTHR30576">
    <property type="entry name" value="COLANIC BIOSYNTHESIS UDP-GLUCOSE LIPID CARRIER TRANSFERASE"/>
    <property type="match status" value="1"/>
</dbReference>